<protein>
    <submittedName>
        <fullName evidence="1">Uncharacterized protein</fullName>
    </submittedName>
</protein>
<name>A0A6J5Q2Y0_9CAUD</name>
<organism evidence="1">
    <name type="scientific">uncultured Caudovirales phage</name>
    <dbReference type="NCBI Taxonomy" id="2100421"/>
    <lineage>
        <taxon>Viruses</taxon>
        <taxon>Duplodnaviria</taxon>
        <taxon>Heunggongvirae</taxon>
        <taxon>Uroviricota</taxon>
        <taxon>Caudoviricetes</taxon>
        <taxon>Peduoviridae</taxon>
        <taxon>Maltschvirus</taxon>
        <taxon>Maltschvirus maltsch</taxon>
    </lineage>
</organism>
<dbReference type="EMBL" id="LR797371">
    <property type="protein sequence ID" value="CAB4211346.1"/>
    <property type="molecule type" value="Genomic_DNA"/>
</dbReference>
<sequence length="278" mass="30297">MAIPIYDSESRNRINAGIIWTEAQRGLVHGEPTPEHPNQQLAPPIRGYLMQNVYGNGSGAMQLAYRSESPYASSLSIVGRNYVESSQFKLKLSGVPVSGTNPVLTELFITQPINVDSTADDLKTKLLLAAGTASLPVRRTDISVSLGNPMSSTEFVLPLDPNSTPEIVLSDTEDPKAYVGVWLIDFAGALTQQYSSLRIDVVQDTTAFMRGLSAIVSKQIVDLPGETIQIVFDVMNRPIDFPWVAGSLCGAISYRDLGYGIMWSDFRNQEVNIPLSDG</sequence>
<gene>
    <name evidence="2" type="ORF">UFOVP1076_46</name>
    <name evidence="3" type="ORF">UFOVP1314_29</name>
    <name evidence="4" type="ORF">UFOVP1427_41</name>
    <name evidence="5" type="ORF">UFOVP1523_45</name>
    <name evidence="1" type="ORF">UFOVP991_46</name>
</gene>
<dbReference type="EMBL" id="LR798456">
    <property type="protein sequence ID" value="CAB5238024.1"/>
    <property type="molecule type" value="Genomic_DNA"/>
</dbReference>
<proteinExistence type="predicted"/>
<accession>A0A6J5Q2Y0</accession>
<dbReference type="EMBL" id="LR796941">
    <property type="protein sequence ID" value="CAB4176636.1"/>
    <property type="molecule type" value="Genomic_DNA"/>
</dbReference>
<evidence type="ECO:0000313" key="2">
    <source>
        <dbReference type="EMBL" id="CAB4183203.1"/>
    </source>
</evidence>
<evidence type="ECO:0000313" key="3">
    <source>
        <dbReference type="EMBL" id="CAB4197819.1"/>
    </source>
</evidence>
<dbReference type="EMBL" id="LR797258">
    <property type="protein sequence ID" value="CAB4197819.1"/>
    <property type="molecule type" value="Genomic_DNA"/>
</dbReference>
<evidence type="ECO:0000313" key="4">
    <source>
        <dbReference type="EMBL" id="CAB4211346.1"/>
    </source>
</evidence>
<reference evidence="1" key="1">
    <citation type="submission" date="2020-05" db="EMBL/GenBank/DDBJ databases">
        <authorList>
            <person name="Chiriac C."/>
            <person name="Salcher M."/>
            <person name="Ghai R."/>
            <person name="Kavagutti S V."/>
        </authorList>
    </citation>
    <scope>NUCLEOTIDE SEQUENCE</scope>
</reference>
<evidence type="ECO:0000313" key="5">
    <source>
        <dbReference type="EMBL" id="CAB5238024.1"/>
    </source>
</evidence>
<dbReference type="EMBL" id="LR797025">
    <property type="protein sequence ID" value="CAB4183203.1"/>
    <property type="molecule type" value="Genomic_DNA"/>
</dbReference>
<evidence type="ECO:0000313" key="1">
    <source>
        <dbReference type="EMBL" id="CAB4176636.1"/>
    </source>
</evidence>